<evidence type="ECO:0000313" key="3">
    <source>
        <dbReference type="Proteomes" id="UP000199012"/>
    </source>
</evidence>
<feature type="transmembrane region" description="Helical" evidence="1">
    <location>
        <begin position="12"/>
        <end position="29"/>
    </location>
</feature>
<dbReference type="STRING" id="988821.SAMN05421867_102121"/>
<protein>
    <recommendedName>
        <fullName evidence="4">DUF3093 domain-containing protein</fullName>
    </recommendedName>
</protein>
<evidence type="ECO:0000313" key="2">
    <source>
        <dbReference type="EMBL" id="SFA82654.1"/>
    </source>
</evidence>
<keyword evidence="1" id="KW-1133">Transmembrane helix</keyword>
<name>A0A1I0W288_9CELL</name>
<dbReference type="EMBL" id="FOKA01000002">
    <property type="protein sequence ID" value="SFA82654.1"/>
    <property type="molecule type" value="Genomic_DNA"/>
</dbReference>
<dbReference type="Proteomes" id="UP000199012">
    <property type="component" value="Unassembled WGS sequence"/>
</dbReference>
<dbReference type="AlphaFoldDB" id="A0A1I0W288"/>
<gene>
    <name evidence="2" type="ORF">SAMN05421867_102121</name>
</gene>
<dbReference type="Pfam" id="PF11292">
    <property type="entry name" value="DUF3093"/>
    <property type="match status" value="1"/>
</dbReference>
<keyword evidence="1" id="KW-0472">Membrane</keyword>
<reference evidence="2 3" key="1">
    <citation type="submission" date="2016-10" db="EMBL/GenBank/DDBJ databases">
        <authorList>
            <person name="de Groot N.N."/>
        </authorList>
    </citation>
    <scope>NUCLEOTIDE SEQUENCE [LARGE SCALE GENOMIC DNA]</scope>
    <source>
        <strain evidence="2 3">CGMCC 4.6945</strain>
    </source>
</reference>
<feature type="transmembrane region" description="Helical" evidence="1">
    <location>
        <begin position="35"/>
        <end position="52"/>
    </location>
</feature>
<keyword evidence="3" id="KW-1185">Reference proteome</keyword>
<accession>A0A1I0W288</accession>
<organism evidence="2 3">
    <name type="scientific">Cellulomonas marina</name>
    <dbReference type="NCBI Taxonomy" id="988821"/>
    <lineage>
        <taxon>Bacteria</taxon>
        <taxon>Bacillati</taxon>
        <taxon>Actinomycetota</taxon>
        <taxon>Actinomycetes</taxon>
        <taxon>Micrococcales</taxon>
        <taxon>Cellulomonadaceae</taxon>
        <taxon>Cellulomonas</taxon>
    </lineage>
</organism>
<evidence type="ECO:0008006" key="4">
    <source>
        <dbReference type="Google" id="ProtNLM"/>
    </source>
</evidence>
<keyword evidence="1" id="KW-0812">Transmembrane</keyword>
<evidence type="ECO:0000256" key="1">
    <source>
        <dbReference type="SAM" id="Phobius"/>
    </source>
</evidence>
<proteinExistence type="predicted"/>
<sequence length="151" mass="15517">MLHRERLTVGRGGWLFALLLVVTFGAVLIPVDPLLAVAGGLVAAVVVGVALVRSAPVVEVTTSTLRAGGAAVPVHLLGAVQPLDVQETRTALGPGLDARAHVCLRGWIPTVVRADLDDPADPTPYWLVSTRSPEALAAALVRAGAAGGSRR</sequence>
<dbReference type="InterPro" id="IPR021443">
    <property type="entry name" value="DUF3093"/>
</dbReference>